<accession>M3C2R9</accession>
<comment type="caution">
    <text evidence="2">The sequence shown here is derived from an EMBL/GenBank/DDBJ whole genome shotgun (WGS) entry which is preliminary data.</text>
</comment>
<dbReference type="Proteomes" id="UP000011740">
    <property type="component" value="Unassembled WGS sequence"/>
</dbReference>
<evidence type="ECO:0000313" key="2">
    <source>
        <dbReference type="EMBL" id="EME98280.1"/>
    </source>
</evidence>
<sequence>MSRIISYSTADQAHVVAFLGAGDSLSADQRDHLAAMRESAQAHQLRLERQDIDWGLTVPDALDHLIAGHADSTAEYAANAYYTALQHIIDANASDPADLGSYSKPSTFFGLLDDELRRLGVDADLLPHGYLFAGPPDGIPFRLPYPMDGSPDFGRLPLAKAKPAADAYRRVLDRIDPDLTYDVRVLIDMLDEEHDNWIWARERLDWYTQDTLFFSIKG</sequence>
<reference evidence="2 3" key="1">
    <citation type="journal article" date="2013" name="Genome Announc.">
        <title>Whole-Genome Shotgun Assembly and Analysis of the Genome of Streptomyces mobaraensis DSM 40847, a Strain for Industrial Production of Microbial Transglutaminase.</title>
        <authorList>
            <person name="Yang H."/>
            <person name="He T."/>
            <person name="Wu W."/>
            <person name="Zhu W."/>
            <person name="Lu B."/>
            <person name="Sun W."/>
        </authorList>
    </citation>
    <scope>NUCLEOTIDE SEQUENCE [LARGE SCALE GENOMIC DNA]</scope>
    <source>
        <strain evidence="2 3">DSM 40847</strain>
    </source>
</reference>
<dbReference type="PATRIC" id="fig|1223523.3.peg.4543"/>
<dbReference type="EMBL" id="AORZ01000083">
    <property type="protein sequence ID" value="EME98280.1"/>
    <property type="molecule type" value="Genomic_DNA"/>
</dbReference>
<dbReference type="Pfam" id="PF24740">
    <property type="entry name" value="DUF7691"/>
    <property type="match status" value="1"/>
</dbReference>
<dbReference type="eggNOG" id="ENOG50340C4">
    <property type="taxonomic scope" value="Bacteria"/>
</dbReference>
<gene>
    <name evidence="2" type="ORF">H340_22296</name>
</gene>
<organism evidence="2 3">
    <name type="scientific">Streptomyces mobaraensis (strain ATCC 29032 / DSM 40847 / JCM 4168 / NBRC 13819 / NCIMB 11159 / IPCR 16-22)</name>
    <dbReference type="NCBI Taxonomy" id="1223523"/>
    <lineage>
        <taxon>Bacteria</taxon>
        <taxon>Bacillati</taxon>
        <taxon>Actinomycetota</taxon>
        <taxon>Actinomycetes</taxon>
        <taxon>Kitasatosporales</taxon>
        <taxon>Streptomycetaceae</taxon>
        <taxon>Streptomyces</taxon>
    </lineage>
</organism>
<dbReference type="InterPro" id="IPR056108">
    <property type="entry name" value="DUF7691"/>
</dbReference>
<evidence type="ECO:0000313" key="3">
    <source>
        <dbReference type="Proteomes" id="UP000011740"/>
    </source>
</evidence>
<protein>
    <recommendedName>
        <fullName evidence="1">DUF7691 domain-containing protein</fullName>
    </recommendedName>
</protein>
<proteinExistence type="predicted"/>
<dbReference type="AlphaFoldDB" id="M3C2R9"/>
<name>M3C2R9_STRM1</name>
<dbReference type="RefSeq" id="WP_004949738.1">
    <property type="nucleotide sequence ID" value="NZ_AORZ01000083.1"/>
</dbReference>
<evidence type="ECO:0000259" key="1">
    <source>
        <dbReference type="Pfam" id="PF24740"/>
    </source>
</evidence>
<feature type="domain" description="DUF7691" evidence="1">
    <location>
        <begin position="1"/>
        <end position="215"/>
    </location>
</feature>